<reference evidence="4 5" key="1">
    <citation type="submission" date="2022-04" db="EMBL/GenBank/DDBJ databases">
        <title>The arsenic-methylating capacity of Chitinophaga filiformis YT5 during chitin decomposition.</title>
        <authorList>
            <person name="Chen G."/>
            <person name="Liang Y."/>
        </authorList>
    </citation>
    <scope>NUCLEOTIDE SEQUENCE [LARGE SCALE GENOMIC DNA]</scope>
    <source>
        <strain evidence="4 5">YT5</strain>
    </source>
</reference>
<name>A0ABY4I9G9_CHIFI</name>
<evidence type="ECO:0000256" key="2">
    <source>
        <dbReference type="ARBA" id="ARBA00022737"/>
    </source>
</evidence>
<dbReference type="SUPFAM" id="SSF51161">
    <property type="entry name" value="Trimeric LpxA-like enzymes"/>
    <property type="match status" value="1"/>
</dbReference>
<dbReference type="RefSeq" id="WP_247814932.1">
    <property type="nucleotide sequence ID" value="NZ_CP095855.1"/>
</dbReference>
<gene>
    <name evidence="4" type="ORF">MYF79_15785</name>
</gene>
<organism evidence="4 5">
    <name type="scientific">Chitinophaga filiformis</name>
    <name type="common">Myxococcus filiformis</name>
    <name type="synonym">Flexibacter filiformis</name>
    <dbReference type="NCBI Taxonomy" id="104663"/>
    <lineage>
        <taxon>Bacteria</taxon>
        <taxon>Pseudomonadati</taxon>
        <taxon>Bacteroidota</taxon>
        <taxon>Chitinophagia</taxon>
        <taxon>Chitinophagales</taxon>
        <taxon>Chitinophagaceae</taxon>
        <taxon>Chitinophaga</taxon>
    </lineage>
</organism>
<dbReference type="PANTHER" id="PTHR23416:SF78">
    <property type="entry name" value="LIPOPOLYSACCHARIDE BIOSYNTHESIS O-ACETYL TRANSFERASE WBBJ-RELATED"/>
    <property type="match status" value="1"/>
</dbReference>
<sequence length="177" mass="18858">MSLRPGRLFIINKVIRALPGTRMFGLKRKLLAFAGARLGMNVRVMAAKISGPFELQVGDNTFIGEDTFLVGAVNSRIKIGKDCDISSRVTIVTGTHELTPDGDKMAGEGYGKDIVIGNGVWIGIGSIILGGVTIGNRAIIGAGSVVTKDVPDYCVVAGNPAKIIKKYDNVLKIWEKT</sequence>
<dbReference type="InterPro" id="IPR011004">
    <property type="entry name" value="Trimer_LpxA-like_sf"/>
</dbReference>
<evidence type="ECO:0008006" key="6">
    <source>
        <dbReference type="Google" id="ProtNLM"/>
    </source>
</evidence>
<protein>
    <recommendedName>
        <fullName evidence="6">Maltose O-acetyltransferase</fullName>
    </recommendedName>
</protein>
<dbReference type="InterPro" id="IPR051159">
    <property type="entry name" value="Hexapeptide_acetyltransf"/>
</dbReference>
<evidence type="ECO:0000313" key="4">
    <source>
        <dbReference type="EMBL" id="UPK72753.1"/>
    </source>
</evidence>
<keyword evidence="1" id="KW-0808">Transferase</keyword>
<dbReference type="PROSITE" id="PS00101">
    <property type="entry name" value="HEXAPEP_TRANSFERASES"/>
    <property type="match status" value="1"/>
</dbReference>
<accession>A0ABY4I9G9</accession>
<dbReference type="Pfam" id="PF00132">
    <property type="entry name" value="Hexapep"/>
    <property type="match status" value="1"/>
</dbReference>
<dbReference type="PANTHER" id="PTHR23416">
    <property type="entry name" value="SIALIC ACID SYNTHASE-RELATED"/>
    <property type="match status" value="1"/>
</dbReference>
<dbReference type="Proteomes" id="UP000830198">
    <property type="component" value="Chromosome"/>
</dbReference>
<evidence type="ECO:0000256" key="3">
    <source>
        <dbReference type="ARBA" id="ARBA00023315"/>
    </source>
</evidence>
<keyword evidence="3" id="KW-0012">Acyltransferase</keyword>
<evidence type="ECO:0000256" key="1">
    <source>
        <dbReference type="ARBA" id="ARBA00022679"/>
    </source>
</evidence>
<dbReference type="InterPro" id="IPR001451">
    <property type="entry name" value="Hexapep"/>
</dbReference>
<dbReference type="Gene3D" id="2.160.10.10">
    <property type="entry name" value="Hexapeptide repeat proteins"/>
    <property type="match status" value="1"/>
</dbReference>
<evidence type="ECO:0000313" key="5">
    <source>
        <dbReference type="Proteomes" id="UP000830198"/>
    </source>
</evidence>
<keyword evidence="2" id="KW-0677">Repeat</keyword>
<dbReference type="InterPro" id="IPR018357">
    <property type="entry name" value="Hexapep_transf_CS"/>
</dbReference>
<keyword evidence="5" id="KW-1185">Reference proteome</keyword>
<dbReference type="EMBL" id="CP095855">
    <property type="protein sequence ID" value="UPK72753.1"/>
    <property type="molecule type" value="Genomic_DNA"/>
</dbReference>
<proteinExistence type="predicted"/>